<proteinExistence type="inferred from homology"/>
<evidence type="ECO:0000256" key="6">
    <source>
        <dbReference type="SAM" id="SignalP"/>
    </source>
</evidence>
<evidence type="ECO:0000313" key="9">
    <source>
        <dbReference type="Proteomes" id="UP000308705"/>
    </source>
</evidence>
<dbReference type="PANTHER" id="PTHR47359:SF3">
    <property type="entry name" value="NLP_P60 DOMAIN-CONTAINING PROTEIN-RELATED"/>
    <property type="match status" value="1"/>
</dbReference>
<keyword evidence="5" id="KW-0175">Coiled coil</keyword>
<feature type="chain" id="PRO_5020547146" evidence="6">
    <location>
        <begin position="36"/>
        <end position="328"/>
    </location>
</feature>
<dbReference type="InterPro" id="IPR000064">
    <property type="entry name" value="NLP_P60_dom"/>
</dbReference>
<dbReference type="Gene3D" id="3.90.1720.10">
    <property type="entry name" value="endopeptidase domain like (from Nostoc punctiforme)"/>
    <property type="match status" value="1"/>
</dbReference>
<protein>
    <submittedName>
        <fullName evidence="8">NlpC/P60 family protein</fullName>
    </submittedName>
</protein>
<keyword evidence="3" id="KW-0378">Hydrolase</keyword>
<evidence type="ECO:0000313" key="8">
    <source>
        <dbReference type="EMBL" id="TKK86317.1"/>
    </source>
</evidence>
<accession>A0A4U3MEM9</accession>
<keyword evidence="4" id="KW-0788">Thiol protease</keyword>
<evidence type="ECO:0000259" key="7">
    <source>
        <dbReference type="PROSITE" id="PS51935"/>
    </source>
</evidence>
<dbReference type="SUPFAM" id="SSF54001">
    <property type="entry name" value="Cysteine proteinases"/>
    <property type="match status" value="1"/>
</dbReference>
<reference evidence="8 9" key="1">
    <citation type="submission" date="2019-04" db="EMBL/GenBank/DDBJ databases">
        <title>Herbidospora sp. NEAU-GS14.nov., a novel actinomycete isolated from soil.</title>
        <authorList>
            <person name="Han L."/>
        </authorList>
    </citation>
    <scope>NUCLEOTIDE SEQUENCE [LARGE SCALE GENOMIC DNA]</scope>
    <source>
        <strain evidence="8 9">NEAU-GS14</strain>
    </source>
</reference>
<gene>
    <name evidence="8" type="ORF">FDA94_22660</name>
</gene>
<evidence type="ECO:0000256" key="1">
    <source>
        <dbReference type="ARBA" id="ARBA00007074"/>
    </source>
</evidence>
<sequence>MEGAWLFRRTVRRVVFVGSALALITICAPVVSATADPEPTLKELTAEVEKLHEEIESLTEQYNGERIRLDEAKRSAAAAKKTLDTSEADLEARRKRAMVFATNAYMTGGASGIALMNAPNPDAYMDVASTTYALQLQSGEEVVQLSKARQAAQRARVSAKARQDEVSKLIKSLDKRETSIRGLIKKTESRLYAQVAGQVSVAKRLSLPVVGDGKAAQAVRWALTQQLKPYVWGAEGPNSYDCSGLIMAAYATVGISIPHYTGSQWTAGTHVSREDMRPGDLVFFYNDLHHVGLYIGGGYMIHAPRTGDVVRVAPLGNRPFAGAVRIAD</sequence>
<keyword evidence="6" id="KW-0732">Signal</keyword>
<keyword evidence="2" id="KW-0645">Protease</keyword>
<comment type="similarity">
    <text evidence="1">Belongs to the peptidase C40 family.</text>
</comment>
<dbReference type="PANTHER" id="PTHR47359">
    <property type="entry name" value="PEPTIDOGLYCAN DL-ENDOPEPTIDASE CWLO"/>
    <property type="match status" value="1"/>
</dbReference>
<dbReference type="InterPro" id="IPR051794">
    <property type="entry name" value="PG_Endopeptidase_C40"/>
</dbReference>
<dbReference type="GO" id="GO:0006508">
    <property type="term" value="P:proteolysis"/>
    <property type="evidence" value="ECO:0007669"/>
    <property type="project" value="UniProtKB-KW"/>
</dbReference>
<dbReference type="Pfam" id="PF00877">
    <property type="entry name" value="NLPC_P60"/>
    <property type="match status" value="1"/>
</dbReference>
<evidence type="ECO:0000256" key="2">
    <source>
        <dbReference type="ARBA" id="ARBA00022670"/>
    </source>
</evidence>
<evidence type="ECO:0000256" key="3">
    <source>
        <dbReference type="ARBA" id="ARBA00022801"/>
    </source>
</evidence>
<organism evidence="8 9">
    <name type="scientific">Herbidospora galbida</name>
    <dbReference type="NCBI Taxonomy" id="2575442"/>
    <lineage>
        <taxon>Bacteria</taxon>
        <taxon>Bacillati</taxon>
        <taxon>Actinomycetota</taxon>
        <taxon>Actinomycetes</taxon>
        <taxon>Streptosporangiales</taxon>
        <taxon>Streptosporangiaceae</taxon>
        <taxon>Herbidospora</taxon>
    </lineage>
</organism>
<dbReference type="EMBL" id="SZQA01000022">
    <property type="protein sequence ID" value="TKK86317.1"/>
    <property type="molecule type" value="Genomic_DNA"/>
</dbReference>
<evidence type="ECO:0000256" key="4">
    <source>
        <dbReference type="ARBA" id="ARBA00022807"/>
    </source>
</evidence>
<dbReference type="PROSITE" id="PS51935">
    <property type="entry name" value="NLPC_P60"/>
    <property type="match status" value="1"/>
</dbReference>
<feature type="signal peptide" evidence="6">
    <location>
        <begin position="1"/>
        <end position="35"/>
    </location>
</feature>
<dbReference type="InterPro" id="IPR038765">
    <property type="entry name" value="Papain-like_cys_pep_sf"/>
</dbReference>
<dbReference type="GO" id="GO:0008234">
    <property type="term" value="F:cysteine-type peptidase activity"/>
    <property type="evidence" value="ECO:0007669"/>
    <property type="project" value="UniProtKB-KW"/>
</dbReference>
<dbReference type="Proteomes" id="UP000308705">
    <property type="component" value="Unassembled WGS sequence"/>
</dbReference>
<name>A0A4U3MEM9_9ACTN</name>
<dbReference type="OrthoDB" id="3209655at2"/>
<comment type="caution">
    <text evidence="8">The sequence shown here is derived from an EMBL/GenBank/DDBJ whole genome shotgun (WGS) entry which is preliminary data.</text>
</comment>
<feature type="coiled-coil region" evidence="5">
    <location>
        <begin position="41"/>
        <end position="89"/>
    </location>
</feature>
<evidence type="ECO:0000256" key="5">
    <source>
        <dbReference type="SAM" id="Coils"/>
    </source>
</evidence>
<feature type="domain" description="NlpC/P60" evidence="7">
    <location>
        <begin position="212"/>
        <end position="328"/>
    </location>
</feature>
<dbReference type="AlphaFoldDB" id="A0A4U3MEM9"/>
<keyword evidence="9" id="KW-1185">Reference proteome</keyword>